<feature type="domain" description="VWFD" evidence="1">
    <location>
        <begin position="77"/>
        <end position="235"/>
    </location>
</feature>
<organism evidence="2 3">
    <name type="scientific">Dreissena polymorpha</name>
    <name type="common">Zebra mussel</name>
    <name type="synonym">Mytilus polymorpha</name>
    <dbReference type="NCBI Taxonomy" id="45954"/>
    <lineage>
        <taxon>Eukaryota</taxon>
        <taxon>Metazoa</taxon>
        <taxon>Spiralia</taxon>
        <taxon>Lophotrochozoa</taxon>
        <taxon>Mollusca</taxon>
        <taxon>Bivalvia</taxon>
        <taxon>Autobranchia</taxon>
        <taxon>Heteroconchia</taxon>
        <taxon>Euheterodonta</taxon>
        <taxon>Imparidentia</taxon>
        <taxon>Neoheterodontei</taxon>
        <taxon>Myida</taxon>
        <taxon>Dreissenoidea</taxon>
        <taxon>Dreissenidae</taxon>
        <taxon>Dreissena</taxon>
    </lineage>
</organism>
<dbReference type="Pfam" id="PF00094">
    <property type="entry name" value="VWD"/>
    <property type="match status" value="1"/>
</dbReference>
<dbReference type="Proteomes" id="UP000828390">
    <property type="component" value="Unassembled WGS sequence"/>
</dbReference>
<dbReference type="InterPro" id="IPR001846">
    <property type="entry name" value="VWF_type-D"/>
</dbReference>
<proteinExistence type="predicted"/>
<accession>A0A9D4FAA3</accession>
<reference evidence="2" key="1">
    <citation type="journal article" date="2019" name="bioRxiv">
        <title>The Genome of the Zebra Mussel, Dreissena polymorpha: A Resource for Invasive Species Research.</title>
        <authorList>
            <person name="McCartney M.A."/>
            <person name="Auch B."/>
            <person name="Kono T."/>
            <person name="Mallez S."/>
            <person name="Zhang Y."/>
            <person name="Obille A."/>
            <person name="Becker A."/>
            <person name="Abrahante J.E."/>
            <person name="Garbe J."/>
            <person name="Badalamenti J.P."/>
            <person name="Herman A."/>
            <person name="Mangelson H."/>
            <person name="Liachko I."/>
            <person name="Sullivan S."/>
            <person name="Sone E.D."/>
            <person name="Koren S."/>
            <person name="Silverstein K.A.T."/>
            <person name="Beckman K.B."/>
            <person name="Gohl D.M."/>
        </authorList>
    </citation>
    <scope>NUCLEOTIDE SEQUENCE</scope>
    <source>
        <strain evidence="2">Duluth1</strain>
        <tissue evidence="2">Whole animal</tissue>
    </source>
</reference>
<evidence type="ECO:0000313" key="3">
    <source>
        <dbReference type="Proteomes" id="UP000828390"/>
    </source>
</evidence>
<dbReference type="EMBL" id="JAIWYP010000007">
    <property type="protein sequence ID" value="KAH3795249.1"/>
    <property type="molecule type" value="Genomic_DNA"/>
</dbReference>
<keyword evidence="3" id="KW-1185">Reference proteome</keyword>
<comment type="caution">
    <text evidence="2">The sequence shown here is derived from an EMBL/GenBank/DDBJ whole genome shotgun (WGS) entry which is preliminary data.</text>
</comment>
<reference evidence="2" key="2">
    <citation type="submission" date="2020-11" db="EMBL/GenBank/DDBJ databases">
        <authorList>
            <person name="McCartney M.A."/>
            <person name="Auch B."/>
            <person name="Kono T."/>
            <person name="Mallez S."/>
            <person name="Becker A."/>
            <person name="Gohl D.M."/>
            <person name="Silverstein K.A.T."/>
            <person name="Koren S."/>
            <person name="Bechman K.B."/>
            <person name="Herman A."/>
            <person name="Abrahante J.E."/>
            <person name="Garbe J."/>
        </authorList>
    </citation>
    <scope>NUCLEOTIDE SEQUENCE</scope>
    <source>
        <strain evidence="2">Duluth1</strain>
        <tissue evidence="2">Whole animal</tissue>
    </source>
</reference>
<dbReference type="AlphaFoldDB" id="A0A9D4FAA3"/>
<protein>
    <recommendedName>
        <fullName evidence="1">VWFD domain-containing protein</fullName>
    </recommendedName>
</protein>
<sequence>MLGQLLRNNTIHNTHDPVDSDHAFFMNEISSCKDTPPHWTNEITPLRKLFSHDFFDTYTLPPIKVHSIVSVDQLAGKYCYAHSDPHTKPFDQRSTFESRDNGTFVMYRNARFKTDVQIQQGIRWNYSPLRDYPYCVVAIAVRAGGDVYVIDLVNTKTAFVQCKDGVLSRKVRRKSKNEYMIYLPTGTEVQVKNTRHSFLEVDIYPGLQDFGETDGLCGKFDGTSQANDNCGTCTE</sequence>
<evidence type="ECO:0000313" key="2">
    <source>
        <dbReference type="EMBL" id="KAH3795249.1"/>
    </source>
</evidence>
<dbReference type="PROSITE" id="PS51233">
    <property type="entry name" value="VWFD"/>
    <property type="match status" value="1"/>
</dbReference>
<name>A0A9D4FAA3_DREPO</name>
<evidence type="ECO:0000259" key="1">
    <source>
        <dbReference type="PROSITE" id="PS51233"/>
    </source>
</evidence>
<gene>
    <name evidence="2" type="ORF">DPMN_148797</name>
</gene>